<dbReference type="Gramene" id="GBG82018">
    <property type="protein sequence ID" value="GBG82018"/>
    <property type="gene ID" value="CBR_g34198"/>
</dbReference>
<name>A0A388LI82_CHABU</name>
<dbReference type="Proteomes" id="UP000265515">
    <property type="component" value="Unassembled WGS sequence"/>
</dbReference>
<feature type="compositionally biased region" description="Low complexity" evidence="1">
    <location>
        <begin position="291"/>
        <end position="302"/>
    </location>
</feature>
<feature type="region of interest" description="Disordered" evidence="1">
    <location>
        <begin position="276"/>
        <end position="320"/>
    </location>
</feature>
<sequence length="329" mass="35811">MAVSAVEGVAGWTDDDACIGDVMDKLLITLISGAMDSAGSLQHDNKGELQRGAEELLTTLEKGCRRLQELVEALSVRSNEEPGIDGGAILLAGWLNDTAEDILDVMWELEEGPDPQLDAYIDWRRADGVMNTCKALFVKGRGLRFLLEDRLASDEITLLSTSEVAATTTTSISTSHDQLEERWRCGERDVMDDNDDKDDGVKGSFEVNNDNNNKDNMNNNNNNGDADCGNCVVDCNNDVDHNNNGDADCGNCVVDCNNDAVDDVINNNIDNNIIDGYNNSNSDNDNKNNSDNDNNNDRNNNNNKDDEGGDDQGSSGVGDGWYPCIGDYH</sequence>
<accession>A0A388LI82</accession>
<comment type="caution">
    <text evidence="2">The sequence shown here is derived from an EMBL/GenBank/DDBJ whole genome shotgun (WGS) entry which is preliminary data.</text>
</comment>
<evidence type="ECO:0000313" key="3">
    <source>
        <dbReference type="Proteomes" id="UP000265515"/>
    </source>
</evidence>
<protein>
    <submittedName>
        <fullName evidence="2">Uncharacterized protein</fullName>
    </submittedName>
</protein>
<keyword evidence="3" id="KW-1185">Reference proteome</keyword>
<proteinExistence type="predicted"/>
<evidence type="ECO:0000256" key="1">
    <source>
        <dbReference type="SAM" id="MobiDB-lite"/>
    </source>
</evidence>
<feature type="compositionally biased region" description="Low complexity" evidence="1">
    <location>
        <begin position="208"/>
        <end position="218"/>
    </location>
</feature>
<reference evidence="2 3" key="1">
    <citation type="journal article" date="2018" name="Cell">
        <title>The Chara Genome: Secondary Complexity and Implications for Plant Terrestrialization.</title>
        <authorList>
            <person name="Nishiyama T."/>
            <person name="Sakayama H."/>
            <person name="Vries J.D."/>
            <person name="Buschmann H."/>
            <person name="Saint-Marcoux D."/>
            <person name="Ullrich K.K."/>
            <person name="Haas F.B."/>
            <person name="Vanderstraeten L."/>
            <person name="Becker D."/>
            <person name="Lang D."/>
            <person name="Vosolsobe S."/>
            <person name="Rombauts S."/>
            <person name="Wilhelmsson P.K.I."/>
            <person name="Janitza P."/>
            <person name="Kern R."/>
            <person name="Heyl A."/>
            <person name="Rumpler F."/>
            <person name="Villalobos L.I.A.C."/>
            <person name="Clay J.M."/>
            <person name="Skokan R."/>
            <person name="Toyoda A."/>
            <person name="Suzuki Y."/>
            <person name="Kagoshima H."/>
            <person name="Schijlen E."/>
            <person name="Tajeshwar N."/>
            <person name="Catarino B."/>
            <person name="Hetherington A.J."/>
            <person name="Saltykova A."/>
            <person name="Bonnot C."/>
            <person name="Breuninger H."/>
            <person name="Symeonidi A."/>
            <person name="Radhakrishnan G.V."/>
            <person name="Van Nieuwerburgh F."/>
            <person name="Deforce D."/>
            <person name="Chang C."/>
            <person name="Karol K.G."/>
            <person name="Hedrich R."/>
            <person name="Ulvskov P."/>
            <person name="Glockner G."/>
            <person name="Delwiche C.F."/>
            <person name="Petrasek J."/>
            <person name="Van de Peer Y."/>
            <person name="Friml J."/>
            <person name="Beilby M."/>
            <person name="Dolan L."/>
            <person name="Kohara Y."/>
            <person name="Sugano S."/>
            <person name="Fujiyama A."/>
            <person name="Delaux P.-M."/>
            <person name="Quint M."/>
            <person name="TheiBen G."/>
            <person name="Hagemann M."/>
            <person name="Harholt J."/>
            <person name="Dunand C."/>
            <person name="Zachgo S."/>
            <person name="Langdale J."/>
            <person name="Maumus F."/>
            <person name="Straeten D.V.D."/>
            <person name="Gould S.B."/>
            <person name="Rensing S.A."/>
        </authorList>
    </citation>
    <scope>NUCLEOTIDE SEQUENCE [LARGE SCALE GENOMIC DNA]</scope>
    <source>
        <strain evidence="2 3">S276</strain>
    </source>
</reference>
<evidence type="ECO:0000313" key="2">
    <source>
        <dbReference type="EMBL" id="GBG82018.1"/>
    </source>
</evidence>
<feature type="region of interest" description="Disordered" evidence="1">
    <location>
        <begin position="167"/>
        <end position="218"/>
    </location>
</feature>
<dbReference type="EMBL" id="BFEA01000394">
    <property type="protein sequence ID" value="GBG82018.1"/>
    <property type="molecule type" value="Genomic_DNA"/>
</dbReference>
<feature type="compositionally biased region" description="Basic and acidic residues" evidence="1">
    <location>
        <begin position="177"/>
        <end position="191"/>
    </location>
</feature>
<organism evidence="2 3">
    <name type="scientific">Chara braunii</name>
    <name type="common">Braun's stonewort</name>
    <dbReference type="NCBI Taxonomy" id="69332"/>
    <lineage>
        <taxon>Eukaryota</taxon>
        <taxon>Viridiplantae</taxon>
        <taxon>Streptophyta</taxon>
        <taxon>Charophyceae</taxon>
        <taxon>Charales</taxon>
        <taxon>Characeae</taxon>
        <taxon>Chara</taxon>
    </lineage>
</organism>
<dbReference type="AlphaFoldDB" id="A0A388LI82"/>
<gene>
    <name evidence="2" type="ORF">CBR_g34198</name>
</gene>